<dbReference type="PANTHER" id="PTHR45654">
    <property type="entry name" value="HOMEOBOX-LEUCINE ZIPPER PROTEIN MERISTEM L1"/>
    <property type="match status" value="1"/>
</dbReference>
<dbReference type="Proteomes" id="UP001237642">
    <property type="component" value="Unassembled WGS sequence"/>
</dbReference>
<dbReference type="InterPro" id="IPR057993">
    <property type="entry name" value="HD-Zip_IV_C"/>
</dbReference>
<dbReference type="EMBL" id="JAUIZM010000008">
    <property type="protein sequence ID" value="KAK1371940.1"/>
    <property type="molecule type" value="Genomic_DNA"/>
</dbReference>
<reference evidence="2" key="2">
    <citation type="submission" date="2023-05" db="EMBL/GenBank/DDBJ databases">
        <authorList>
            <person name="Schelkunov M.I."/>
        </authorList>
    </citation>
    <scope>NUCLEOTIDE SEQUENCE</scope>
    <source>
        <strain evidence="2">Hsosn_3</strain>
        <tissue evidence="2">Leaf</tissue>
    </source>
</reference>
<evidence type="ECO:0000313" key="2">
    <source>
        <dbReference type="EMBL" id="KAK1371940.1"/>
    </source>
</evidence>
<evidence type="ECO:0000313" key="3">
    <source>
        <dbReference type="Proteomes" id="UP001237642"/>
    </source>
</evidence>
<evidence type="ECO:0000259" key="1">
    <source>
        <dbReference type="Pfam" id="PF25797"/>
    </source>
</evidence>
<organism evidence="2 3">
    <name type="scientific">Heracleum sosnowskyi</name>
    <dbReference type="NCBI Taxonomy" id="360622"/>
    <lineage>
        <taxon>Eukaryota</taxon>
        <taxon>Viridiplantae</taxon>
        <taxon>Streptophyta</taxon>
        <taxon>Embryophyta</taxon>
        <taxon>Tracheophyta</taxon>
        <taxon>Spermatophyta</taxon>
        <taxon>Magnoliopsida</taxon>
        <taxon>eudicotyledons</taxon>
        <taxon>Gunneridae</taxon>
        <taxon>Pentapetalae</taxon>
        <taxon>asterids</taxon>
        <taxon>campanulids</taxon>
        <taxon>Apiales</taxon>
        <taxon>Apiaceae</taxon>
        <taxon>Apioideae</taxon>
        <taxon>apioid superclade</taxon>
        <taxon>Tordylieae</taxon>
        <taxon>Tordyliinae</taxon>
        <taxon>Heracleum</taxon>
    </lineage>
</organism>
<keyword evidence="3" id="KW-1185">Reference proteome</keyword>
<dbReference type="Pfam" id="PF25797">
    <property type="entry name" value="PDF2_C"/>
    <property type="match status" value="1"/>
</dbReference>
<dbReference type="InterPro" id="IPR042160">
    <property type="entry name" value="HD-Zip_IV"/>
</dbReference>
<reference evidence="2" key="1">
    <citation type="submission" date="2023-02" db="EMBL/GenBank/DDBJ databases">
        <title>Genome of toxic invasive species Heracleum sosnowskyi carries increased number of genes despite the absence of recent whole-genome duplications.</title>
        <authorList>
            <person name="Schelkunov M."/>
            <person name="Shtratnikova V."/>
            <person name="Makarenko M."/>
            <person name="Klepikova A."/>
            <person name="Omelchenko D."/>
            <person name="Novikova G."/>
            <person name="Obukhova E."/>
            <person name="Bogdanov V."/>
            <person name="Penin A."/>
            <person name="Logacheva M."/>
        </authorList>
    </citation>
    <scope>NUCLEOTIDE SEQUENCE</scope>
    <source>
        <strain evidence="2">Hsosn_3</strain>
        <tissue evidence="2">Leaf</tissue>
    </source>
</reference>
<sequence>MRKWQKNGGAGCERHHVGRRVRVVTTTINKANLKGFTTTSNVLYLSNDEDNDGLQLEERKEGEVFRQLNEVATIMATVAREMDLMVWGPGKLLSQVVNITTSCLTPWSEGEFKAPSIFFTVFSTKILTTFTEALLNFPDFGLLTIVCTTTVTSDPIDISPTSDFHPASGDIANPDDKKGMNGGSSLLMTLFMEGRSKVQYTTKAPDESRQACNTSQKNKFILQETCLDSSGAFVVYCTLDLPSINKVMSSEDPPFIPFLSSGFAISPDAGGKSDVGEISIGSLVTVVVQTIVSNPKSGKLSKASVNVVKILVENTVKKIEGALNSPI</sequence>
<protein>
    <recommendedName>
        <fullName evidence="1">HD-Zip IV C-terminal domain-containing protein</fullName>
    </recommendedName>
</protein>
<feature type="domain" description="HD-Zip IV C-terminal" evidence="1">
    <location>
        <begin position="210"/>
        <end position="324"/>
    </location>
</feature>
<dbReference type="PANTHER" id="PTHR45654:SF1">
    <property type="entry name" value="HOMEOBOX-LEUCINE ZIPPER PROTEIN HDG11"/>
    <property type="match status" value="1"/>
</dbReference>
<dbReference type="AlphaFoldDB" id="A0AAD8MDT6"/>
<comment type="caution">
    <text evidence="2">The sequence shown here is derived from an EMBL/GenBank/DDBJ whole genome shotgun (WGS) entry which is preliminary data.</text>
</comment>
<accession>A0AAD8MDT6</accession>
<proteinExistence type="predicted"/>
<name>A0AAD8MDT6_9APIA</name>
<gene>
    <name evidence="2" type="ORF">POM88_038032</name>
</gene>